<proteinExistence type="predicted"/>
<evidence type="ECO:0000313" key="3">
    <source>
        <dbReference type="EMBL" id="VFJ42474.1"/>
    </source>
</evidence>
<feature type="domain" description="Formyl transferase C-terminal" evidence="2">
    <location>
        <begin position="176"/>
        <end position="260"/>
    </location>
</feature>
<dbReference type="SUPFAM" id="SSF53328">
    <property type="entry name" value="Formyltransferase"/>
    <property type="match status" value="1"/>
</dbReference>
<feature type="domain" description="Formyl transferase N-terminal" evidence="1">
    <location>
        <begin position="34"/>
        <end position="117"/>
    </location>
</feature>
<dbReference type="PANTHER" id="PTHR43388">
    <property type="entry name" value="HYDROGENASE MATURATION FACTOR HOXX"/>
    <property type="match status" value="1"/>
</dbReference>
<dbReference type="GO" id="GO:0003824">
    <property type="term" value="F:catalytic activity"/>
    <property type="evidence" value="ECO:0007669"/>
    <property type="project" value="InterPro"/>
</dbReference>
<dbReference type="Pfam" id="PF00551">
    <property type="entry name" value="Formyl_trans_N"/>
    <property type="match status" value="1"/>
</dbReference>
<sequence>MRILLIATAYNGLAQRAHLELGALGHEVSVELSLSDEVMREGVSLFRPDLIICPFLKDRIPEDIWQNHTCLIVHPGIAGDRGPSSMDWAMMDGVAEWGVTALQASEVMDAGDIWASVTFKRRFTNKAKARMYRHEITEAGIQAILDAVRRFTSGIYFPEALDYTDPAVKGRMRPSMTQQDRRIDWIRDDVKTIIKKVYSGDNQPGVLDTLFDEEYFLYGAHREGRVLGNPGQVIARRQGAICIAAIDGAVWISHLRKKNTATQKYFKLPATRVLGDIIQDIPEYPVDVLYEGGSRKSFFDAICLGSASTYNEIWYHEENDVGYLAFDFYNGAMDTEKCRRLRDAFLAARQRPTRVIVLSCGMDFWSSGIHLHVIEAAEDPVGEAWENINAIDDLVHEIITTESHLVISAMLGNAAAGGLVMALAADEVYARHGIVINPHYKSMGLYGSEYWTYLLPRRVGQEDALALTENCLPINTEQAHDLLLIDGIIYSDGYDFYRHIARLAERLAHLPDYQMKLELKAEQRRLDEQEKPLAAYRAEELTEMRKCFYDREHIYPQCGVNFHTARRNFVYGIRPAATPLRLAKHRRAQGRR</sequence>
<dbReference type="InterPro" id="IPR029045">
    <property type="entry name" value="ClpP/crotonase-like_dom_sf"/>
</dbReference>
<dbReference type="Gene3D" id="3.40.50.12230">
    <property type="match status" value="1"/>
</dbReference>
<dbReference type="SUPFAM" id="SSF50486">
    <property type="entry name" value="FMT C-terminal domain-like"/>
    <property type="match status" value="1"/>
</dbReference>
<dbReference type="CDD" id="cd08650">
    <property type="entry name" value="FMT_core_HypX_N"/>
    <property type="match status" value="1"/>
</dbReference>
<dbReference type="EMBL" id="CAADEY010000001">
    <property type="protein sequence ID" value="VFJ42474.1"/>
    <property type="molecule type" value="Genomic_DNA"/>
</dbReference>
<dbReference type="CDD" id="cd06558">
    <property type="entry name" value="crotonase-like"/>
    <property type="match status" value="1"/>
</dbReference>
<dbReference type="PANTHER" id="PTHR43388:SF1">
    <property type="entry name" value="HYDROGENASE MATURATION FACTOR HOXX"/>
    <property type="match status" value="1"/>
</dbReference>
<dbReference type="InterPro" id="IPR009188">
    <property type="entry name" value="NiFe-hyd_mat_HypX/HoxX"/>
</dbReference>
<dbReference type="PIRSF" id="PIRSF006787">
    <property type="entry name" value="Hydrgn_mat_HoxX"/>
    <property type="match status" value="1"/>
</dbReference>
<organism evidence="3">
    <name type="scientific">Candidatus Kentrum sp. DK</name>
    <dbReference type="NCBI Taxonomy" id="2126562"/>
    <lineage>
        <taxon>Bacteria</taxon>
        <taxon>Pseudomonadati</taxon>
        <taxon>Pseudomonadota</taxon>
        <taxon>Gammaproteobacteria</taxon>
        <taxon>Candidatus Kentrum</taxon>
    </lineage>
</organism>
<protein>
    <submittedName>
        <fullName evidence="3">Putative two-component system protein, hydrogenase maturation factor HypX/HoxX</fullName>
    </submittedName>
</protein>
<dbReference type="InterPro" id="IPR011034">
    <property type="entry name" value="Formyl_transferase-like_C_sf"/>
</dbReference>
<evidence type="ECO:0000259" key="2">
    <source>
        <dbReference type="Pfam" id="PF02911"/>
    </source>
</evidence>
<evidence type="ECO:0000259" key="1">
    <source>
        <dbReference type="Pfam" id="PF00551"/>
    </source>
</evidence>
<dbReference type="InterPro" id="IPR001753">
    <property type="entry name" value="Enoyl-CoA_hydra/iso"/>
</dbReference>
<reference evidence="3" key="1">
    <citation type="submission" date="2019-02" db="EMBL/GenBank/DDBJ databases">
        <authorList>
            <person name="Gruber-Vodicka R. H."/>
            <person name="Seah K. B. B."/>
        </authorList>
    </citation>
    <scope>NUCLEOTIDE SEQUENCE</scope>
    <source>
        <strain evidence="3">BECK_DK161</strain>
    </source>
</reference>
<name>A0A450RTP0_9GAMM</name>
<dbReference type="CDD" id="cd08701">
    <property type="entry name" value="FMT_C_HypX"/>
    <property type="match status" value="1"/>
</dbReference>
<dbReference type="InterPro" id="IPR036477">
    <property type="entry name" value="Formyl_transf_N_sf"/>
</dbReference>
<dbReference type="Pfam" id="PF02911">
    <property type="entry name" value="Formyl_trans_C"/>
    <property type="match status" value="1"/>
</dbReference>
<dbReference type="InterPro" id="IPR002376">
    <property type="entry name" value="Formyl_transf_N"/>
</dbReference>
<dbReference type="AlphaFoldDB" id="A0A450RTP0"/>
<dbReference type="Pfam" id="PF00378">
    <property type="entry name" value="ECH_1"/>
    <property type="match status" value="1"/>
</dbReference>
<dbReference type="SUPFAM" id="SSF52096">
    <property type="entry name" value="ClpP/crotonase"/>
    <property type="match status" value="1"/>
</dbReference>
<dbReference type="InterPro" id="IPR005793">
    <property type="entry name" value="Formyl_trans_C"/>
</dbReference>
<dbReference type="Gene3D" id="3.90.226.10">
    <property type="entry name" value="2-enoyl-CoA Hydratase, Chain A, domain 1"/>
    <property type="match status" value="1"/>
</dbReference>
<accession>A0A450RTP0</accession>
<gene>
    <name evidence="3" type="ORF">BECKDK2373C_GA0170839_100110</name>
</gene>
<dbReference type="InterPro" id="IPR047180">
    <property type="entry name" value="HoxX-like"/>
</dbReference>